<gene>
    <name evidence="1" type="ORF">LCGC14_2725160</name>
</gene>
<dbReference type="AlphaFoldDB" id="A0A0F9BHZ3"/>
<dbReference type="EMBL" id="LAZR01049189">
    <property type="protein sequence ID" value="KKK90234.1"/>
    <property type="molecule type" value="Genomic_DNA"/>
</dbReference>
<comment type="caution">
    <text evidence="1">The sequence shown here is derived from an EMBL/GenBank/DDBJ whole genome shotgun (WGS) entry which is preliminary data.</text>
</comment>
<feature type="non-terminal residue" evidence="1">
    <location>
        <position position="1"/>
    </location>
</feature>
<evidence type="ECO:0000313" key="1">
    <source>
        <dbReference type="EMBL" id="KKK90234.1"/>
    </source>
</evidence>
<sequence>TDEFRRIKEDPNTKLFGLSLNYIRRLIEKDQERKCTKRP</sequence>
<organism evidence="1">
    <name type="scientific">marine sediment metagenome</name>
    <dbReference type="NCBI Taxonomy" id="412755"/>
    <lineage>
        <taxon>unclassified sequences</taxon>
        <taxon>metagenomes</taxon>
        <taxon>ecological metagenomes</taxon>
    </lineage>
</organism>
<proteinExistence type="predicted"/>
<reference evidence="1" key="1">
    <citation type="journal article" date="2015" name="Nature">
        <title>Complex archaea that bridge the gap between prokaryotes and eukaryotes.</title>
        <authorList>
            <person name="Spang A."/>
            <person name="Saw J.H."/>
            <person name="Jorgensen S.L."/>
            <person name="Zaremba-Niedzwiedzka K."/>
            <person name="Martijn J."/>
            <person name="Lind A.E."/>
            <person name="van Eijk R."/>
            <person name="Schleper C."/>
            <person name="Guy L."/>
            <person name="Ettema T.J."/>
        </authorList>
    </citation>
    <scope>NUCLEOTIDE SEQUENCE</scope>
</reference>
<protein>
    <submittedName>
        <fullName evidence="1">Uncharacterized protein</fullName>
    </submittedName>
</protein>
<accession>A0A0F9BHZ3</accession>
<name>A0A0F9BHZ3_9ZZZZ</name>